<protein>
    <submittedName>
        <fullName evidence="1">Uncharacterized protein</fullName>
    </submittedName>
</protein>
<reference evidence="1" key="1">
    <citation type="journal article" date="2012" name="Nature">
        <title>The oyster genome reveals stress adaptation and complexity of shell formation.</title>
        <authorList>
            <person name="Zhang G."/>
            <person name="Fang X."/>
            <person name="Guo X."/>
            <person name="Li L."/>
            <person name="Luo R."/>
            <person name="Xu F."/>
            <person name="Yang P."/>
            <person name="Zhang L."/>
            <person name="Wang X."/>
            <person name="Qi H."/>
            <person name="Xiong Z."/>
            <person name="Que H."/>
            <person name="Xie Y."/>
            <person name="Holland P.W."/>
            <person name="Paps J."/>
            <person name="Zhu Y."/>
            <person name="Wu F."/>
            <person name="Chen Y."/>
            <person name="Wang J."/>
            <person name="Peng C."/>
            <person name="Meng J."/>
            <person name="Yang L."/>
            <person name="Liu J."/>
            <person name="Wen B."/>
            <person name="Zhang N."/>
            <person name="Huang Z."/>
            <person name="Zhu Q."/>
            <person name="Feng Y."/>
            <person name="Mount A."/>
            <person name="Hedgecock D."/>
            <person name="Xu Z."/>
            <person name="Liu Y."/>
            <person name="Domazet-Loso T."/>
            <person name="Du Y."/>
            <person name="Sun X."/>
            <person name="Zhang S."/>
            <person name="Liu B."/>
            <person name="Cheng P."/>
            <person name="Jiang X."/>
            <person name="Li J."/>
            <person name="Fan D."/>
            <person name="Wang W."/>
            <person name="Fu W."/>
            <person name="Wang T."/>
            <person name="Wang B."/>
            <person name="Zhang J."/>
            <person name="Peng Z."/>
            <person name="Li Y."/>
            <person name="Li N."/>
            <person name="Wang J."/>
            <person name="Chen M."/>
            <person name="He Y."/>
            <person name="Tan F."/>
            <person name="Song X."/>
            <person name="Zheng Q."/>
            <person name="Huang R."/>
            <person name="Yang H."/>
            <person name="Du X."/>
            <person name="Chen L."/>
            <person name="Yang M."/>
            <person name="Gaffney P.M."/>
            <person name="Wang S."/>
            <person name="Luo L."/>
            <person name="She Z."/>
            <person name="Ming Y."/>
            <person name="Huang W."/>
            <person name="Zhang S."/>
            <person name="Huang B."/>
            <person name="Zhang Y."/>
            <person name="Qu T."/>
            <person name="Ni P."/>
            <person name="Miao G."/>
            <person name="Wang J."/>
            <person name="Wang Q."/>
            <person name="Steinberg C.E."/>
            <person name="Wang H."/>
            <person name="Li N."/>
            <person name="Qian L."/>
            <person name="Zhang G."/>
            <person name="Li Y."/>
            <person name="Yang H."/>
            <person name="Liu X."/>
            <person name="Wang J."/>
            <person name="Yin Y."/>
            <person name="Wang J."/>
        </authorList>
    </citation>
    <scope>NUCLEOTIDE SEQUENCE [LARGE SCALE GENOMIC DNA]</scope>
    <source>
        <strain evidence="1">05x7-T-G4-1.051#20</strain>
    </source>
</reference>
<dbReference type="InterPro" id="IPR011990">
    <property type="entry name" value="TPR-like_helical_dom_sf"/>
</dbReference>
<dbReference type="HOGENOM" id="CLU_1972630_0_0_1"/>
<name>K1QCJ1_MAGGI</name>
<dbReference type="SUPFAM" id="SSF48452">
    <property type="entry name" value="TPR-like"/>
    <property type="match status" value="1"/>
</dbReference>
<sequence length="127" mass="14725">MLQKCITAKNLQLNLERAAPGVNRDKLFQERIKIFKKLHKLLPDITEVMMKLGQALADSGQIQDGMKFTQLAIDKDPHFLIAHLNKAKMHIKINEKQKAEEILKFTLKMKPKLWDIHATYGDFLMNN</sequence>
<evidence type="ECO:0000313" key="1">
    <source>
        <dbReference type="EMBL" id="EKC31683.1"/>
    </source>
</evidence>
<accession>K1QCJ1</accession>
<proteinExistence type="predicted"/>
<dbReference type="AlphaFoldDB" id="K1QCJ1"/>
<organism evidence="1">
    <name type="scientific">Magallana gigas</name>
    <name type="common">Pacific oyster</name>
    <name type="synonym">Crassostrea gigas</name>
    <dbReference type="NCBI Taxonomy" id="29159"/>
    <lineage>
        <taxon>Eukaryota</taxon>
        <taxon>Metazoa</taxon>
        <taxon>Spiralia</taxon>
        <taxon>Lophotrochozoa</taxon>
        <taxon>Mollusca</taxon>
        <taxon>Bivalvia</taxon>
        <taxon>Autobranchia</taxon>
        <taxon>Pteriomorphia</taxon>
        <taxon>Ostreida</taxon>
        <taxon>Ostreoidea</taxon>
        <taxon>Ostreidae</taxon>
        <taxon>Magallana</taxon>
    </lineage>
</organism>
<gene>
    <name evidence="1" type="ORF">CGI_10020030</name>
</gene>
<dbReference type="EMBL" id="JH818813">
    <property type="protein sequence ID" value="EKC31683.1"/>
    <property type="molecule type" value="Genomic_DNA"/>
</dbReference>
<dbReference type="Gene3D" id="1.25.40.10">
    <property type="entry name" value="Tetratricopeptide repeat domain"/>
    <property type="match status" value="1"/>
</dbReference>
<dbReference type="InParanoid" id="K1QCJ1"/>